<dbReference type="InterPro" id="IPR038765">
    <property type="entry name" value="Papain-like_cys_pep_sf"/>
</dbReference>
<dbReference type="Gene3D" id="3.90.70.10">
    <property type="entry name" value="Cysteine proteinases"/>
    <property type="match status" value="1"/>
</dbReference>
<dbReference type="GO" id="GO:0006508">
    <property type="term" value="P:proteolysis"/>
    <property type="evidence" value="ECO:0007669"/>
    <property type="project" value="InterPro"/>
</dbReference>
<dbReference type="EC" id="3.2.1.28" evidence="3 7"/>
<dbReference type="Proteomes" id="UP000887572">
    <property type="component" value="Unplaced"/>
</dbReference>
<dbReference type="SUPFAM" id="SSF48208">
    <property type="entry name" value="Six-hairpin glycosidases"/>
    <property type="match status" value="1"/>
</dbReference>
<evidence type="ECO:0000313" key="9">
    <source>
        <dbReference type="Proteomes" id="UP000887572"/>
    </source>
</evidence>
<evidence type="ECO:0000256" key="7">
    <source>
        <dbReference type="RuleBase" id="RU361180"/>
    </source>
</evidence>
<protein>
    <recommendedName>
        <fullName evidence="4 7">Trehalase</fullName>
        <ecNumber evidence="3 7">3.2.1.28</ecNumber>
    </recommendedName>
    <alternativeName>
        <fullName evidence="7">Alpha-trehalose glucohydrolase</fullName>
    </alternativeName>
</protein>
<evidence type="ECO:0000256" key="2">
    <source>
        <dbReference type="ARBA" id="ARBA00005615"/>
    </source>
</evidence>
<dbReference type="GO" id="GO:0008234">
    <property type="term" value="F:cysteine-type peptidase activity"/>
    <property type="evidence" value="ECO:0007669"/>
    <property type="project" value="InterPro"/>
</dbReference>
<dbReference type="WBParaSite" id="Gr19_v10_g14553.t1">
    <property type="protein sequence ID" value="Gr19_v10_g14553.t1"/>
    <property type="gene ID" value="Gr19_v10_g14553"/>
</dbReference>
<evidence type="ECO:0000256" key="5">
    <source>
        <dbReference type="ARBA" id="ARBA00022801"/>
    </source>
</evidence>
<keyword evidence="5 7" id="KW-0378">Hydrolase</keyword>
<organism evidence="9 10">
    <name type="scientific">Globodera rostochiensis</name>
    <name type="common">Golden nematode worm</name>
    <name type="synonym">Heterodera rostochiensis</name>
    <dbReference type="NCBI Taxonomy" id="31243"/>
    <lineage>
        <taxon>Eukaryota</taxon>
        <taxon>Metazoa</taxon>
        <taxon>Ecdysozoa</taxon>
        <taxon>Nematoda</taxon>
        <taxon>Chromadorea</taxon>
        <taxon>Rhabditida</taxon>
        <taxon>Tylenchina</taxon>
        <taxon>Tylenchomorpha</taxon>
        <taxon>Tylenchoidea</taxon>
        <taxon>Heteroderidae</taxon>
        <taxon>Heteroderinae</taxon>
        <taxon>Globodera</taxon>
    </lineage>
</organism>
<sequence length="1041" mass="119529">MPWFPPFPPFIRWHLFIFFILGILPLLSPVVSVTLYLKKHFGENEHTVKDWGKMDCSLNGIDLTALGLERSCEEWPGLAPIYCDGKIIEAVNYWGERMLFLRDSKHFVDRPLKKEAKKIVDDFKTLFNVTEWKNFVVSDMSPAQVDQLSKFVRENFGMADEAPIPQPGALIPHVPEDWDESPKPFKTIKDEKLRKWAKQLNQMWKEMSKKMPKDMNGKGTQKNSLIYVSNPFMVPGGRFREFRYWDAYLIARGLIASGMTASVKNMCKNLAEMVNRFGFVPSGGRIYYNKRSQPPFLTLMVYDYFGATGDTEFLKKILPSLEKELDFWRTKRSIAVDVKGQNKTFYQYRADTNMPRPEAFCQDVDLVKNISDPKEKAKVWHNIASASESGWDFSSRWIKKDETDKENPWKLTNLMTTKIVPVDLNALICGNLEMLGHLYLKIGDKTKSMEYHRKYQLFLDDFQSLFYKKEHGIWYDYNLESGRLNEMFYGSAAMPLFTRCYHTDDLGTAERMFRRMEQFDKDNKMLSHPFGVPASTVTSAQQWDFPNVWPPLQHMLIEGLRRSSNSRMEDKAKELAQKWVSANFKLYQQNSHGCGEKMWEKMTAAGGIPGTGGEYSVQIGFGWTVGAVLDLLVTYGAELTTKSVAEVKCDNKIMEAEPLEFPNELTEYRWQRLTEAQKKVDEINKSQKHWTAVVYEPFALMTNAEFKQLFGAKLTLTNGPQNRHQLSWKAAEQDYKDLPQAFDARQKWPECADIIGSVPDQGKCSSCWAVSAAATLTDRVCIERLKKGQKTDSNDPKAYISAQFTLEATPESPGCEAGSNPGYAWNYYQNMTVSGTNYEMYAGCKPYTIGPIAERKWWYFVRPVGALNDDASWKMREPNCEKKCRTQYLKSHFSAGQEPYKAFKDEALSMPTVIDPVVWASSSGSGEERVAFKTYELEMMREIMANGSIQASYEVYDDFKATFDKGENQIYSHSPNSKTTNEGHAVKLIGWGELDAIKYWIVINSWGRGWGDHGIFKMRRGTDESAIESRGVYFGTVKFRD</sequence>
<dbReference type="SUPFAM" id="SSF54001">
    <property type="entry name" value="Cysteine proteinases"/>
    <property type="match status" value="1"/>
</dbReference>
<evidence type="ECO:0000256" key="6">
    <source>
        <dbReference type="ARBA" id="ARBA00023295"/>
    </source>
</evidence>
<keyword evidence="9" id="KW-1185">Reference proteome</keyword>
<keyword evidence="6 7" id="KW-0326">Glycosidase</keyword>
<proteinExistence type="inferred from homology"/>
<dbReference type="InterPro" id="IPR018232">
    <property type="entry name" value="Glyco_hydro_37_CS"/>
</dbReference>
<evidence type="ECO:0000256" key="3">
    <source>
        <dbReference type="ARBA" id="ARBA00012757"/>
    </source>
</evidence>
<dbReference type="InterPro" id="IPR001661">
    <property type="entry name" value="Glyco_hydro_37"/>
</dbReference>
<evidence type="ECO:0000259" key="8">
    <source>
        <dbReference type="SMART" id="SM00645"/>
    </source>
</evidence>
<dbReference type="GO" id="GO:0004555">
    <property type="term" value="F:alpha,alpha-trehalase activity"/>
    <property type="evidence" value="ECO:0007669"/>
    <property type="project" value="UniProtKB-EC"/>
</dbReference>
<dbReference type="AlphaFoldDB" id="A0A914H7X4"/>
<accession>A0A914H7X4</accession>
<comment type="similarity">
    <text evidence="2 7">Belongs to the glycosyl hydrolase 37 family.</text>
</comment>
<evidence type="ECO:0000313" key="10">
    <source>
        <dbReference type="WBParaSite" id="Gr19_v10_g14553.t1"/>
    </source>
</evidence>
<evidence type="ECO:0000256" key="4">
    <source>
        <dbReference type="ARBA" id="ARBA00019905"/>
    </source>
</evidence>
<name>A0A914H7X4_GLORO</name>
<comment type="catalytic activity">
    <reaction evidence="1 7">
        <text>alpha,alpha-trehalose + H2O = alpha-D-glucose + beta-D-glucose</text>
        <dbReference type="Rhea" id="RHEA:32675"/>
        <dbReference type="ChEBI" id="CHEBI:15377"/>
        <dbReference type="ChEBI" id="CHEBI:15903"/>
        <dbReference type="ChEBI" id="CHEBI:16551"/>
        <dbReference type="ChEBI" id="CHEBI:17925"/>
        <dbReference type="EC" id="3.2.1.28"/>
    </reaction>
</comment>
<dbReference type="GO" id="GO:0005993">
    <property type="term" value="P:trehalose catabolic process"/>
    <property type="evidence" value="ECO:0007669"/>
    <property type="project" value="TreeGrafter"/>
</dbReference>
<dbReference type="PROSITE" id="PS00928">
    <property type="entry name" value="TREHALASE_2"/>
    <property type="match status" value="1"/>
</dbReference>
<dbReference type="InterPro" id="IPR012341">
    <property type="entry name" value="6hp_glycosidase-like_sf"/>
</dbReference>
<dbReference type="PANTHER" id="PTHR23403">
    <property type="entry name" value="TREHALASE"/>
    <property type="match status" value="1"/>
</dbReference>
<reference evidence="10" key="1">
    <citation type="submission" date="2022-11" db="UniProtKB">
        <authorList>
            <consortium name="WormBaseParasite"/>
        </authorList>
    </citation>
    <scope>IDENTIFICATION</scope>
</reference>
<dbReference type="Pfam" id="PF01204">
    <property type="entry name" value="Trehalase"/>
    <property type="match status" value="1"/>
</dbReference>
<feature type="domain" description="Peptidase C1A papain C-terminal" evidence="8">
    <location>
        <begin position="738"/>
        <end position="1036"/>
    </location>
</feature>
<dbReference type="PRINTS" id="PR00744">
    <property type="entry name" value="GLHYDRLASE37"/>
</dbReference>
<dbReference type="InterPro" id="IPR008928">
    <property type="entry name" value="6-hairpin_glycosidase_sf"/>
</dbReference>
<evidence type="ECO:0000256" key="1">
    <source>
        <dbReference type="ARBA" id="ARBA00001576"/>
    </source>
</evidence>
<dbReference type="SMART" id="SM00645">
    <property type="entry name" value="Pept_C1"/>
    <property type="match status" value="1"/>
</dbReference>
<dbReference type="PANTHER" id="PTHR23403:SF1">
    <property type="entry name" value="TREHALASE"/>
    <property type="match status" value="1"/>
</dbReference>
<dbReference type="Gene3D" id="1.50.10.10">
    <property type="match status" value="1"/>
</dbReference>
<dbReference type="Pfam" id="PF00112">
    <property type="entry name" value="Peptidase_C1"/>
    <property type="match status" value="1"/>
</dbReference>
<dbReference type="InterPro" id="IPR000668">
    <property type="entry name" value="Peptidase_C1A_C"/>
</dbReference>